<organism evidence="2 3">
    <name type="scientific">Elysia crispata</name>
    <name type="common">lettuce slug</name>
    <dbReference type="NCBI Taxonomy" id="231223"/>
    <lineage>
        <taxon>Eukaryota</taxon>
        <taxon>Metazoa</taxon>
        <taxon>Spiralia</taxon>
        <taxon>Lophotrochozoa</taxon>
        <taxon>Mollusca</taxon>
        <taxon>Gastropoda</taxon>
        <taxon>Heterobranchia</taxon>
        <taxon>Euthyneura</taxon>
        <taxon>Panpulmonata</taxon>
        <taxon>Sacoglossa</taxon>
        <taxon>Placobranchoidea</taxon>
        <taxon>Plakobranchidae</taxon>
        <taxon>Elysia</taxon>
    </lineage>
</organism>
<name>A0AAE1A0B8_9GAST</name>
<gene>
    <name evidence="2" type="ORF">RRG08_035628</name>
</gene>
<feature type="compositionally biased region" description="Polar residues" evidence="1">
    <location>
        <begin position="1"/>
        <end position="16"/>
    </location>
</feature>
<accession>A0AAE1A0B8</accession>
<evidence type="ECO:0000313" key="3">
    <source>
        <dbReference type="Proteomes" id="UP001283361"/>
    </source>
</evidence>
<sequence>MEQKGSVFTSSIQSSSRQDKPNFIIEQTNFDLQLTLVLAPEAIPVGADRLIKPSLNMQMTTGLRRRTRFCS</sequence>
<proteinExistence type="predicted"/>
<keyword evidence="3" id="KW-1185">Reference proteome</keyword>
<comment type="caution">
    <text evidence="2">The sequence shown here is derived from an EMBL/GenBank/DDBJ whole genome shotgun (WGS) entry which is preliminary data.</text>
</comment>
<dbReference type="AlphaFoldDB" id="A0AAE1A0B8"/>
<feature type="region of interest" description="Disordered" evidence="1">
    <location>
        <begin position="1"/>
        <end position="20"/>
    </location>
</feature>
<evidence type="ECO:0000256" key="1">
    <source>
        <dbReference type="SAM" id="MobiDB-lite"/>
    </source>
</evidence>
<reference evidence="2" key="1">
    <citation type="journal article" date="2023" name="G3 (Bethesda)">
        <title>A reference genome for the long-term kleptoplast-retaining sea slug Elysia crispata morphotype clarki.</title>
        <authorList>
            <person name="Eastman K.E."/>
            <person name="Pendleton A.L."/>
            <person name="Shaikh M.A."/>
            <person name="Suttiyut T."/>
            <person name="Ogas R."/>
            <person name="Tomko P."/>
            <person name="Gavelis G."/>
            <person name="Widhalm J.R."/>
            <person name="Wisecaver J.H."/>
        </authorList>
    </citation>
    <scope>NUCLEOTIDE SEQUENCE</scope>
    <source>
        <strain evidence="2">ECLA1</strain>
    </source>
</reference>
<dbReference type="Proteomes" id="UP001283361">
    <property type="component" value="Unassembled WGS sequence"/>
</dbReference>
<protein>
    <submittedName>
        <fullName evidence="2">Uncharacterized protein</fullName>
    </submittedName>
</protein>
<dbReference type="EMBL" id="JAWDGP010002905">
    <property type="protein sequence ID" value="KAK3778593.1"/>
    <property type="molecule type" value="Genomic_DNA"/>
</dbReference>
<evidence type="ECO:0000313" key="2">
    <source>
        <dbReference type="EMBL" id="KAK3778593.1"/>
    </source>
</evidence>